<evidence type="ECO:0000256" key="5">
    <source>
        <dbReference type="ARBA" id="ARBA00037974"/>
    </source>
</evidence>
<dbReference type="Gene3D" id="3.40.640.10">
    <property type="entry name" value="Type I PLP-dependent aspartate aminotransferase-like (Major domain)"/>
    <property type="match status" value="1"/>
</dbReference>
<keyword evidence="8" id="KW-1185">Reference proteome</keyword>
<evidence type="ECO:0000259" key="6">
    <source>
        <dbReference type="Pfam" id="PF00155"/>
    </source>
</evidence>
<keyword evidence="4 7" id="KW-0456">Lyase</keyword>
<comment type="cofactor">
    <cofactor evidence="1">
        <name>pyridoxal 5'-phosphate</name>
        <dbReference type="ChEBI" id="CHEBI:597326"/>
    </cofactor>
</comment>
<dbReference type="GO" id="GO:0047804">
    <property type="term" value="F:cysteine-S-conjugate beta-lyase activity"/>
    <property type="evidence" value="ECO:0007669"/>
    <property type="project" value="UniProtKB-EC"/>
</dbReference>
<dbReference type="Proteomes" id="UP001596297">
    <property type="component" value="Unassembled WGS sequence"/>
</dbReference>
<dbReference type="EC" id="4.4.1.13" evidence="2"/>
<dbReference type="InterPro" id="IPR027619">
    <property type="entry name" value="C-S_lyase_PatB-like"/>
</dbReference>
<dbReference type="SUPFAM" id="SSF53383">
    <property type="entry name" value="PLP-dependent transferases"/>
    <property type="match status" value="1"/>
</dbReference>
<dbReference type="InterPro" id="IPR004839">
    <property type="entry name" value="Aminotransferase_I/II_large"/>
</dbReference>
<name>A0ABW1YBD1_9DEIO</name>
<dbReference type="NCBIfam" id="TIGR04350">
    <property type="entry name" value="C_S_lyase_PatB"/>
    <property type="match status" value="1"/>
</dbReference>
<feature type="domain" description="Aminotransferase class I/classII large" evidence="6">
    <location>
        <begin position="31"/>
        <end position="381"/>
    </location>
</feature>
<comment type="caution">
    <text evidence="7">The sequence shown here is derived from an EMBL/GenBank/DDBJ whole genome shotgun (WGS) entry which is preliminary data.</text>
</comment>
<dbReference type="PANTHER" id="PTHR43525">
    <property type="entry name" value="PROTEIN MALY"/>
    <property type="match status" value="1"/>
</dbReference>
<keyword evidence="3" id="KW-0663">Pyridoxal phosphate</keyword>
<evidence type="ECO:0000256" key="3">
    <source>
        <dbReference type="ARBA" id="ARBA00022898"/>
    </source>
</evidence>
<proteinExistence type="inferred from homology"/>
<dbReference type="Gene3D" id="3.90.1150.10">
    <property type="entry name" value="Aspartate Aminotransferase, domain 1"/>
    <property type="match status" value="1"/>
</dbReference>
<dbReference type="InterPro" id="IPR015421">
    <property type="entry name" value="PyrdxlP-dep_Trfase_major"/>
</dbReference>
<dbReference type="PANTHER" id="PTHR43525:SF1">
    <property type="entry name" value="PROTEIN MALY"/>
    <property type="match status" value="1"/>
</dbReference>
<gene>
    <name evidence="7" type="ORF">ACFP81_01110</name>
</gene>
<dbReference type="EMBL" id="JBHSWD010000001">
    <property type="protein sequence ID" value="MFC6590770.1"/>
    <property type="molecule type" value="Genomic_DNA"/>
</dbReference>
<evidence type="ECO:0000256" key="4">
    <source>
        <dbReference type="ARBA" id="ARBA00023239"/>
    </source>
</evidence>
<dbReference type="CDD" id="cd00609">
    <property type="entry name" value="AAT_like"/>
    <property type="match status" value="1"/>
</dbReference>
<dbReference type="RefSeq" id="WP_380081784.1">
    <property type="nucleotide sequence ID" value="NZ_JBHSWD010000001.1"/>
</dbReference>
<organism evidence="7 8">
    <name type="scientific">Deinococcus lacus</name>
    <dbReference type="NCBI Taxonomy" id="392561"/>
    <lineage>
        <taxon>Bacteria</taxon>
        <taxon>Thermotogati</taxon>
        <taxon>Deinococcota</taxon>
        <taxon>Deinococci</taxon>
        <taxon>Deinococcales</taxon>
        <taxon>Deinococcaceae</taxon>
        <taxon>Deinococcus</taxon>
    </lineage>
</organism>
<dbReference type="InterPro" id="IPR015422">
    <property type="entry name" value="PyrdxlP-dep_Trfase_small"/>
</dbReference>
<protein>
    <recommendedName>
        <fullName evidence="2">cysteine-S-conjugate beta-lyase</fullName>
        <ecNumber evidence="2">4.4.1.13</ecNumber>
    </recommendedName>
</protein>
<evidence type="ECO:0000313" key="8">
    <source>
        <dbReference type="Proteomes" id="UP001596297"/>
    </source>
</evidence>
<dbReference type="InterPro" id="IPR015424">
    <property type="entry name" value="PyrdxlP-dep_Trfase"/>
</dbReference>
<evidence type="ECO:0000313" key="7">
    <source>
        <dbReference type="EMBL" id="MFC6590770.1"/>
    </source>
</evidence>
<comment type="similarity">
    <text evidence="5">Belongs to the class-II pyridoxal-phosphate-dependent aminotransferase family. MalY/PatB cystathionine beta-lyase subfamily.</text>
</comment>
<accession>A0ABW1YBD1</accession>
<dbReference type="InterPro" id="IPR051798">
    <property type="entry name" value="Class-II_PLP-Dep_Aminotrans"/>
</dbReference>
<dbReference type="Pfam" id="PF00155">
    <property type="entry name" value="Aminotran_1_2"/>
    <property type="match status" value="1"/>
</dbReference>
<evidence type="ECO:0000256" key="1">
    <source>
        <dbReference type="ARBA" id="ARBA00001933"/>
    </source>
</evidence>
<reference evidence="8" key="1">
    <citation type="journal article" date="2019" name="Int. J. Syst. Evol. Microbiol.">
        <title>The Global Catalogue of Microorganisms (GCM) 10K type strain sequencing project: providing services to taxonomists for standard genome sequencing and annotation.</title>
        <authorList>
            <consortium name="The Broad Institute Genomics Platform"/>
            <consortium name="The Broad Institute Genome Sequencing Center for Infectious Disease"/>
            <person name="Wu L."/>
            <person name="Ma J."/>
        </authorList>
    </citation>
    <scope>NUCLEOTIDE SEQUENCE [LARGE SCALE GENOMIC DNA]</scope>
    <source>
        <strain evidence="8">CGMCC 1.15772</strain>
    </source>
</reference>
<sequence>MSHPFDTLQQEQLRHADSLKWTTHPADILPLWIADMDFPPSEALLAALKARLDRGIGYYHAADPALRAQLQAVLAGRGMQDVPADGILFLPSVVPGLYAAVAALTQPGEDVLSVLPIYPPFHQAILEQGRHIQGVALREGPERWELDWEALEAAVTPRTRLLMLCHPHNPTGRVWTSEELGRLREFAVRHDLYVCSDELHADLIYAGSPAFESFAADPAVAGRTVTLIGPCKTYNVAGLSIGALVSHDPALAQRVRSVAGGLMGHPSALSVTSWQVALREGGEWLAETLAYLQANRDYVADFVAARLPGAQMHSPEATYLAWINLGPERKQAGEWLLREAKVALNAGPLFMPANQAPEWDSFVRLNFATSRSILTEALERVERALR</sequence>
<evidence type="ECO:0000256" key="2">
    <source>
        <dbReference type="ARBA" id="ARBA00012224"/>
    </source>
</evidence>